<name>A0A1M2V632_TRAPU</name>
<dbReference type="AlphaFoldDB" id="A0A1M2V632"/>
<organism evidence="1 2">
    <name type="scientific">Trametes pubescens</name>
    <name type="common">White-rot fungus</name>
    <dbReference type="NCBI Taxonomy" id="154538"/>
    <lineage>
        <taxon>Eukaryota</taxon>
        <taxon>Fungi</taxon>
        <taxon>Dikarya</taxon>
        <taxon>Basidiomycota</taxon>
        <taxon>Agaricomycotina</taxon>
        <taxon>Agaricomycetes</taxon>
        <taxon>Polyporales</taxon>
        <taxon>Polyporaceae</taxon>
        <taxon>Trametes</taxon>
    </lineage>
</organism>
<dbReference type="Proteomes" id="UP000184267">
    <property type="component" value="Unassembled WGS sequence"/>
</dbReference>
<evidence type="ECO:0000313" key="1">
    <source>
        <dbReference type="EMBL" id="OJT03034.1"/>
    </source>
</evidence>
<evidence type="ECO:0000313" key="2">
    <source>
        <dbReference type="Proteomes" id="UP000184267"/>
    </source>
</evidence>
<reference evidence="1 2" key="1">
    <citation type="submission" date="2016-10" db="EMBL/GenBank/DDBJ databases">
        <title>Genome sequence of the basidiomycete white-rot fungus Trametes pubescens.</title>
        <authorList>
            <person name="Makela M.R."/>
            <person name="Granchi Z."/>
            <person name="Peng M."/>
            <person name="De Vries R.P."/>
            <person name="Grigoriev I."/>
            <person name="Riley R."/>
            <person name="Hilden K."/>
        </authorList>
    </citation>
    <scope>NUCLEOTIDE SEQUENCE [LARGE SCALE GENOMIC DNA]</scope>
    <source>
        <strain evidence="1 2">FBCC735</strain>
    </source>
</reference>
<accession>A0A1M2V632</accession>
<proteinExistence type="predicted"/>
<gene>
    <name evidence="1" type="ORF">TRAPUB_6377</name>
</gene>
<comment type="caution">
    <text evidence="1">The sequence shown here is derived from an EMBL/GenBank/DDBJ whole genome shotgun (WGS) entry which is preliminary data.</text>
</comment>
<protein>
    <submittedName>
        <fullName evidence="1">Uncharacterized protein</fullName>
    </submittedName>
</protein>
<keyword evidence="2" id="KW-1185">Reference proteome</keyword>
<sequence length="248" mass="27229">MSFSSWTAQDAEIVAARSKYPTKSSCSPEASGSQLLEKVCESWFVVGPLVGRRSASNATNADVEAKDDEKYQVGVVRFPECDSLLVSGGPLAVLTAYIKNVASDFKTTSLDYVEDPINTGDARSGKADVQQVIRQHWRWTSRGPVLYLGDSHSVFASQKSSRTDRTTTLSECSSGIENSKVSFEGSSSVACTTLFSPSFGDDLWNVFKEDVQKTDGVDANLRENVSLSRRCEEQKNRRVRSDVVLKML</sequence>
<dbReference type="EMBL" id="MNAD01001636">
    <property type="protein sequence ID" value="OJT03034.1"/>
    <property type="molecule type" value="Genomic_DNA"/>
</dbReference>